<dbReference type="InterPro" id="IPR001314">
    <property type="entry name" value="Peptidase_S1A"/>
</dbReference>
<dbReference type="GO" id="GO:0004252">
    <property type="term" value="F:serine-type endopeptidase activity"/>
    <property type="evidence" value="ECO:0007669"/>
    <property type="project" value="InterPro"/>
</dbReference>
<dbReference type="SMART" id="SM00020">
    <property type="entry name" value="Tryp_SPc"/>
    <property type="match status" value="1"/>
</dbReference>
<dbReference type="PRINTS" id="PR00722">
    <property type="entry name" value="CHYMOTRYPSIN"/>
</dbReference>
<name>A0A853AQX1_9PSEU</name>
<comment type="caution">
    <text evidence="5">The sequence shown here is derived from an EMBL/GenBank/DDBJ whole genome shotgun (WGS) entry which is preliminary data.</text>
</comment>
<dbReference type="PROSITE" id="PS00135">
    <property type="entry name" value="TRYPSIN_SER"/>
    <property type="match status" value="1"/>
</dbReference>
<evidence type="ECO:0000313" key="6">
    <source>
        <dbReference type="Proteomes" id="UP000587002"/>
    </source>
</evidence>
<evidence type="ECO:0000259" key="4">
    <source>
        <dbReference type="PROSITE" id="PS50240"/>
    </source>
</evidence>
<proteinExistence type="inferred from homology"/>
<evidence type="ECO:0000256" key="3">
    <source>
        <dbReference type="RuleBase" id="RU363034"/>
    </source>
</evidence>
<accession>A0A853AQX1</accession>
<keyword evidence="6" id="KW-1185">Reference proteome</keyword>
<dbReference type="SUPFAM" id="SSF50494">
    <property type="entry name" value="Trypsin-like serine proteases"/>
    <property type="match status" value="1"/>
</dbReference>
<dbReference type="InterPro" id="IPR033116">
    <property type="entry name" value="TRYPSIN_SER"/>
</dbReference>
<keyword evidence="2" id="KW-1015">Disulfide bond</keyword>
<dbReference type="CDD" id="cd00190">
    <property type="entry name" value="Tryp_SPc"/>
    <property type="match status" value="1"/>
</dbReference>
<gene>
    <name evidence="5" type="ORF">HNR68_001857</name>
</gene>
<dbReference type="AlphaFoldDB" id="A0A853AQX1"/>
<dbReference type="RefSeq" id="WP_343050025.1">
    <property type="nucleotide sequence ID" value="NZ_BAABFH010000001.1"/>
</dbReference>
<dbReference type="Proteomes" id="UP000587002">
    <property type="component" value="Unassembled WGS sequence"/>
</dbReference>
<dbReference type="FunFam" id="2.40.10.10:FF:000002">
    <property type="entry name" value="Transmembrane protease serine"/>
    <property type="match status" value="1"/>
</dbReference>
<dbReference type="InterPro" id="IPR018114">
    <property type="entry name" value="TRYPSIN_HIS"/>
</dbReference>
<dbReference type="InterPro" id="IPR009003">
    <property type="entry name" value="Peptidase_S1_PA"/>
</dbReference>
<protein>
    <submittedName>
        <fullName evidence="5">Secreted trypsin-like serine protease</fullName>
    </submittedName>
</protein>
<dbReference type="Pfam" id="PF00089">
    <property type="entry name" value="Trypsin"/>
    <property type="match status" value="1"/>
</dbReference>
<dbReference type="PANTHER" id="PTHR24276">
    <property type="entry name" value="POLYSERASE-RELATED"/>
    <property type="match status" value="1"/>
</dbReference>
<feature type="domain" description="Peptidase S1" evidence="4">
    <location>
        <begin position="31"/>
        <end position="259"/>
    </location>
</feature>
<comment type="similarity">
    <text evidence="1">Belongs to the peptidase S1 family.</text>
</comment>
<keyword evidence="3 5" id="KW-0645">Protease</keyword>
<sequence length="259" mass="27022">MRGLVITGAVVALAGAHPEVAGAADDTQARIVGGTEATTAEAPWAVAVTDDRGRQFCGGALVAPVKVVTAAHCVVDEITGTQRAPQELRAIAGRTDLRTDEGVVADVQAVWVHPNFRGYTSGDDVAVLTLNAPLPQRPVPLVDPGDTEHYRPGTVGRVYGWGRTSESGWPSEGLRAVDVPITTDEACRGAYADYDPQSMFCAGYPEGGRDACTGDSGGPIVADNRLIGVVSYGTGCGRPNTPGVYTRLSRYADELTGQL</sequence>
<evidence type="ECO:0000256" key="2">
    <source>
        <dbReference type="ARBA" id="ARBA00023157"/>
    </source>
</evidence>
<dbReference type="GO" id="GO:0006508">
    <property type="term" value="P:proteolysis"/>
    <property type="evidence" value="ECO:0007669"/>
    <property type="project" value="UniProtKB-KW"/>
</dbReference>
<evidence type="ECO:0000313" key="5">
    <source>
        <dbReference type="EMBL" id="NYI83227.1"/>
    </source>
</evidence>
<organism evidence="5 6">
    <name type="scientific">Saccharopolyspora hordei</name>
    <dbReference type="NCBI Taxonomy" id="1838"/>
    <lineage>
        <taxon>Bacteria</taxon>
        <taxon>Bacillati</taxon>
        <taxon>Actinomycetota</taxon>
        <taxon>Actinomycetes</taxon>
        <taxon>Pseudonocardiales</taxon>
        <taxon>Pseudonocardiaceae</taxon>
        <taxon>Saccharopolyspora</taxon>
    </lineage>
</organism>
<dbReference type="PROSITE" id="PS00134">
    <property type="entry name" value="TRYPSIN_HIS"/>
    <property type="match status" value="1"/>
</dbReference>
<keyword evidence="3" id="KW-0720">Serine protease</keyword>
<evidence type="ECO:0000256" key="1">
    <source>
        <dbReference type="ARBA" id="ARBA00007664"/>
    </source>
</evidence>
<dbReference type="PANTHER" id="PTHR24276:SF98">
    <property type="entry name" value="FI18310P1-RELATED"/>
    <property type="match status" value="1"/>
</dbReference>
<reference evidence="5 6" key="1">
    <citation type="submission" date="2020-07" db="EMBL/GenBank/DDBJ databases">
        <title>Sequencing the genomes of 1000 actinobacteria strains.</title>
        <authorList>
            <person name="Klenk H.-P."/>
        </authorList>
    </citation>
    <scope>NUCLEOTIDE SEQUENCE [LARGE SCALE GENOMIC DNA]</scope>
    <source>
        <strain evidence="5 6">DSM 44065</strain>
    </source>
</reference>
<dbReference type="InterPro" id="IPR043504">
    <property type="entry name" value="Peptidase_S1_PA_chymotrypsin"/>
</dbReference>
<dbReference type="InterPro" id="IPR050430">
    <property type="entry name" value="Peptidase_S1"/>
</dbReference>
<dbReference type="Gene3D" id="2.40.10.10">
    <property type="entry name" value="Trypsin-like serine proteases"/>
    <property type="match status" value="1"/>
</dbReference>
<dbReference type="EMBL" id="JACCFJ010000001">
    <property type="protein sequence ID" value="NYI83227.1"/>
    <property type="molecule type" value="Genomic_DNA"/>
</dbReference>
<dbReference type="PROSITE" id="PS50240">
    <property type="entry name" value="TRYPSIN_DOM"/>
    <property type="match status" value="1"/>
</dbReference>
<dbReference type="InterPro" id="IPR001254">
    <property type="entry name" value="Trypsin_dom"/>
</dbReference>
<keyword evidence="3" id="KW-0378">Hydrolase</keyword>